<feature type="region of interest" description="Disordered" evidence="1">
    <location>
        <begin position="222"/>
        <end position="243"/>
    </location>
</feature>
<dbReference type="Proteomes" id="UP000076580">
    <property type="component" value="Chromosome 03"/>
</dbReference>
<proteinExistence type="predicted"/>
<dbReference type="InParanoid" id="A0A151GG01"/>
<protein>
    <submittedName>
        <fullName evidence="2">Uncharacterized protein</fullName>
    </submittedName>
</protein>
<evidence type="ECO:0000313" key="3">
    <source>
        <dbReference type="Proteomes" id="UP000076580"/>
    </source>
</evidence>
<gene>
    <name evidence="2" type="ORF">DCS_07991</name>
</gene>
<dbReference type="RefSeq" id="XP_040655377.1">
    <property type="nucleotide sequence ID" value="XM_040805273.1"/>
</dbReference>
<feature type="region of interest" description="Disordered" evidence="1">
    <location>
        <begin position="579"/>
        <end position="598"/>
    </location>
</feature>
<feature type="compositionally biased region" description="Basic and acidic residues" evidence="1">
    <location>
        <begin position="60"/>
        <end position="69"/>
    </location>
</feature>
<feature type="region of interest" description="Disordered" evidence="1">
    <location>
        <begin position="706"/>
        <end position="739"/>
    </location>
</feature>
<dbReference type="STRING" id="98403.A0A151GG01"/>
<reference evidence="2 3" key="1">
    <citation type="journal article" date="2016" name="Sci. Rep.">
        <title>Insights into Adaptations to a Near-Obligate Nematode Endoparasitic Lifestyle from the Finished Genome of Drechmeria coniospora.</title>
        <authorList>
            <person name="Zhang L."/>
            <person name="Zhou Z."/>
            <person name="Guo Q."/>
            <person name="Fokkens L."/>
            <person name="Miskei M."/>
            <person name="Pocsi I."/>
            <person name="Zhang W."/>
            <person name="Chen M."/>
            <person name="Wang L."/>
            <person name="Sun Y."/>
            <person name="Donzelli B.G."/>
            <person name="Gibson D.M."/>
            <person name="Nelson D.R."/>
            <person name="Luo J.G."/>
            <person name="Rep M."/>
            <person name="Liu H."/>
            <person name="Yang S."/>
            <person name="Wang J."/>
            <person name="Krasnoff S.B."/>
            <person name="Xu Y."/>
            <person name="Molnar I."/>
            <person name="Lin M."/>
        </authorList>
    </citation>
    <scope>NUCLEOTIDE SEQUENCE [LARGE SCALE GENOMIC DNA]</scope>
    <source>
        <strain evidence="2 3">ARSEF 6962</strain>
    </source>
</reference>
<feature type="compositionally biased region" description="Basic and acidic residues" evidence="1">
    <location>
        <begin position="436"/>
        <end position="445"/>
    </location>
</feature>
<feature type="compositionally biased region" description="Polar residues" evidence="1">
    <location>
        <begin position="26"/>
        <end position="37"/>
    </location>
</feature>
<feature type="region of interest" description="Disordered" evidence="1">
    <location>
        <begin position="1"/>
        <end position="88"/>
    </location>
</feature>
<comment type="caution">
    <text evidence="2">The sequence shown here is derived from an EMBL/GenBank/DDBJ whole genome shotgun (WGS) entry which is preliminary data.</text>
</comment>
<feature type="compositionally biased region" description="Polar residues" evidence="1">
    <location>
        <begin position="9"/>
        <end position="18"/>
    </location>
</feature>
<organism evidence="2 3">
    <name type="scientific">Drechmeria coniospora</name>
    <name type="common">Nematophagous fungus</name>
    <name type="synonym">Meria coniospora</name>
    <dbReference type="NCBI Taxonomy" id="98403"/>
    <lineage>
        <taxon>Eukaryota</taxon>
        <taxon>Fungi</taxon>
        <taxon>Dikarya</taxon>
        <taxon>Ascomycota</taxon>
        <taxon>Pezizomycotina</taxon>
        <taxon>Sordariomycetes</taxon>
        <taxon>Hypocreomycetidae</taxon>
        <taxon>Hypocreales</taxon>
        <taxon>Ophiocordycipitaceae</taxon>
        <taxon>Drechmeria</taxon>
    </lineage>
</organism>
<name>A0A151GG01_DRECN</name>
<sequence>MSGEPGVNSKEQGGQPTAATAVLRTLANSPTQSNPSFDTDPRVDNTPKIHPKLHPNLGIHENRPSDTHSPDQTLDTSSPSVDLDSFPLPPTNRVRLGQHGSAWRKITNELGDVDVLTCEVSGRERAVRAKLNSTESPRRSLGSSIASIAGIARASKHTSVDSALVEAISRTLIQQIRLFAAMKKQGDCTLNRPGEYSVDGESRKSNHRMTLNQFIRDIDSNAGKTKENTEIAQPGSPSAKSGDTLHTISALIPFRPEFRAAGLAVTSKDQVHSRQACFSRPIPDWVKRPGQQHPPVSMRQRARQLLVDGAASTGTEISFAPTQDMDEWRFALIDEVPVRKQKHGPKVKRAKRRCLPCFFGDEDQTTDPEWAHFKPPLGKNTLEGNYRKQTKRPGPRLGMPPSRSAPPLPQTVQRCHRVSVSPSPEKRSRIAGTGAKRLETEAKSQHEHKKAQTKPALRNSVDAPKGQDHVENHHDKELDKREHRSRITNECGQEPHPLRSQSAQAQLDREVKIFEREHLSPRPYQSVPGQEISRGLTNMQATGSKGERVCPSSAYPTSCQCPDTLISKLEEALNKTAELGADAEDPQAANKKPSKQCGKGQQAVYDAGHVGVCCRFGRGIPSQATAPPNIPKRTSSIPGSINLDEMDLDDQDIADRDVLRGLHVAASAACDEEVDAFVRSKTGLRIRRFLADLVVLEAFREPLSGEDSEKRARRRRADMRKLKQQVRRSRERVVEGGRI</sequence>
<accession>A0A151GG01</accession>
<feature type="compositionally biased region" description="Polar residues" evidence="1">
    <location>
        <begin position="70"/>
        <end position="80"/>
    </location>
</feature>
<dbReference type="GeneID" id="63720634"/>
<evidence type="ECO:0000256" key="1">
    <source>
        <dbReference type="SAM" id="MobiDB-lite"/>
    </source>
</evidence>
<keyword evidence="3" id="KW-1185">Reference proteome</keyword>
<dbReference type="AlphaFoldDB" id="A0A151GG01"/>
<feature type="compositionally biased region" description="Basic and acidic residues" evidence="1">
    <location>
        <begin position="465"/>
        <end position="484"/>
    </location>
</feature>
<feature type="region of interest" description="Disordered" evidence="1">
    <location>
        <begin position="365"/>
        <end position="484"/>
    </location>
</feature>
<dbReference type="EMBL" id="LAYC01000003">
    <property type="protein sequence ID" value="KYK56025.1"/>
    <property type="molecule type" value="Genomic_DNA"/>
</dbReference>
<evidence type="ECO:0000313" key="2">
    <source>
        <dbReference type="EMBL" id="KYK56025.1"/>
    </source>
</evidence>
<feature type="compositionally biased region" description="Basic residues" evidence="1">
    <location>
        <begin position="711"/>
        <end position="730"/>
    </location>
</feature>